<dbReference type="InterPro" id="IPR006439">
    <property type="entry name" value="HAD-SF_hydro_IA"/>
</dbReference>
<evidence type="ECO:0000313" key="5">
    <source>
        <dbReference type="Proteomes" id="UP000053611"/>
    </source>
</evidence>
<evidence type="ECO:0000256" key="1">
    <source>
        <dbReference type="ARBA" id="ARBA00001946"/>
    </source>
</evidence>
<dbReference type="PANTHER" id="PTHR46193:SF10">
    <property type="entry name" value="6-PHOSPHOGLUCONATE PHOSPHATASE"/>
    <property type="match status" value="1"/>
</dbReference>
<dbReference type="InterPro" id="IPR036412">
    <property type="entry name" value="HAD-like_sf"/>
</dbReference>
<dbReference type="OrthoDB" id="2107174at2759"/>
<dbReference type="GO" id="GO:0016791">
    <property type="term" value="F:phosphatase activity"/>
    <property type="evidence" value="ECO:0007669"/>
    <property type="project" value="UniProtKB-ARBA"/>
</dbReference>
<dbReference type="AlphaFoldDB" id="A0A0J0XDA4"/>
<dbReference type="PANTHER" id="PTHR46193">
    <property type="entry name" value="6-PHOSPHOGLUCONATE PHOSPHATASE"/>
    <property type="match status" value="1"/>
</dbReference>
<dbReference type="SFLD" id="SFLDS00003">
    <property type="entry name" value="Haloacid_Dehalogenase"/>
    <property type="match status" value="1"/>
</dbReference>
<keyword evidence="3" id="KW-0460">Magnesium</keyword>
<sequence>MTMSKPPLTLLIDCDNTLVLSEHLAFAGCATLINRLLSQHGISRTYTGAELESRFVGQNFRGILASLSADHGLSLPPTDVDVLATAEVETVLALLRTSLLPAPGAAAALARAQPHATLAVVSSSAARRVHVSLQTAGLAALFGPRVYSAASSLPVPSSKPDPAVYLHAMVKLGVPPAECVAVEDSRSGVVAAVRAGIATLGYVGALQPAEREAAAEKLSEAGAAEIMYEWSEFGACLAKMGHPLASA</sequence>
<dbReference type="NCBIfam" id="TIGR01509">
    <property type="entry name" value="HAD-SF-IA-v3"/>
    <property type="match status" value="1"/>
</dbReference>
<keyword evidence="2" id="KW-0479">Metal-binding</keyword>
<accession>A0A0J0XDA4</accession>
<reference evidence="4 5" key="1">
    <citation type="submission" date="2015-03" db="EMBL/GenBank/DDBJ databases">
        <title>Genomics and transcriptomics of the oil-accumulating basidiomycete yeast T. oleaginosus allow insights into substrate utilization and the diverse evolutionary trajectories of mating systems in fungi.</title>
        <authorList>
            <consortium name="DOE Joint Genome Institute"/>
            <person name="Kourist R."/>
            <person name="Kracht O."/>
            <person name="Bracharz F."/>
            <person name="Lipzen A."/>
            <person name="Nolan M."/>
            <person name="Ohm R."/>
            <person name="Grigoriev I."/>
            <person name="Sun S."/>
            <person name="Heitman J."/>
            <person name="Bruck T."/>
            <person name="Nowrousian M."/>
        </authorList>
    </citation>
    <scope>NUCLEOTIDE SEQUENCE [LARGE SCALE GENOMIC DNA]</scope>
    <source>
        <strain evidence="4 5">IBC0246</strain>
    </source>
</reference>
<dbReference type="SFLD" id="SFLDG01129">
    <property type="entry name" value="C1.5:_HAD__Beta-PGM__Phosphata"/>
    <property type="match status" value="1"/>
</dbReference>
<dbReference type="Gene3D" id="1.10.150.240">
    <property type="entry name" value="Putative phosphatase, domain 2"/>
    <property type="match status" value="1"/>
</dbReference>
<keyword evidence="5" id="KW-1185">Reference proteome</keyword>
<dbReference type="STRING" id="879819.A0A0J0XDA4"/>
<dbReference type="Gene3D" id="3.40.50.1000">
    <property type="entry name" value="HAD superfamily/HAD-like"/>
    <property type="match status" value="1"/>
</dbReference>
<dbReference type="InterPro" id="IPR051600">
    <property type="entry name" value="Beta-PGM-like"/>
</dbReference>
<dbReference type="Proteomes" id="UP000053611">
    <property type="component" value="Unassembled WGS sequence"/>
</dbReference>
<dbReference type="GO" id="GO:0046872">
    <property type="term" value="F:metal ion binding"/>
    <property type="evidence" value="ECO:0007669"/>
    <property type="project" value="UniProtKB-KW"/>
</dbReference>
<protein>
    <submittedName>
        <fullName evidence="4">HAD-like protein</fullName>
    </submittedName>
</protein>
<dbReference type="SUPFAM" id="SSF56784">
    <property type="entry name" value="HAD-like"/>
    <property type="match status" value="1"/>
</dbReference>
<name>A0A0J0XDA4_9TREE</name>
<dbReference type="GeneID" id="28982179"/>
<dbReference type="EMBL" id="KQ087273">
    <property type="protein sequence ID" value="KLT39037.1"/>
    <property type="molecule type" value="Genomic_DNA"/>
</dbReference>
<dbReference type="Pfam" id="PF00702">
    <property type="entry name" value="Hydrolase"/>
    <property type="match status" value="1"/>
</dbReference>
<evidence type="ECO:0000256" key="2">
    <source>
        <dbReference type="ARBA" id="ARBA00022723"/>
    </source>
</evidence>
<dbReference type="InterPro" id="IPR023198">
    <property type="entry name" value="PGP-like_dom2"/>
</dbReference>
<organism evidence="4 5">
    <name type="scientific">Cutaneotrichosporon oleaginosum</name>
    <dbReference type="NCBI Taxonomy" id="879819"/>
    <lineage>
        <taxon>Eukaryota</taxon>
        <taxon>Fungi</taxon>
        <taxon>Dikarya</taxon>
        <taxon>Basidiomycota</taxon>
        <taxon>Agaricomycotina</taxon>
        <taxon>Tremellomycetes</taxon>
        <taxon>Trichosporonales</taxon>
        <taxon>Trichosporonaceae</taxon>
        <taxon>Cutaneotrichosporon</taxon>
    </lineage>
</organism>
<evidence type="ECO:0000256" key="3">
    <source>
        <dbReference type="ARBA" id="ARBA00022842"/>
    </source>
</evidence>
<proteinExistence type="predicted"/>
<evidence type="ECO:0000313" key="4">
    <source>
        <dbReference type="EMBL" id="KLT39037.1"/>
    </source>
</evidence>
<comment type="cofactor">
    <cofactor evidence="1">
        <name>Mg(2+)</name>
        <dbReference type="ChEBI" id="CHEBI:18420"/>
    </cofactor>
</comment>
<gene>
    <name evidence="4" type="ORF">CC85DRAFT_280144</name>
</gene>
<dbReference type="InterPro" id="IPR023214">
    <property type="entry name" value="HAD_sf"/>
</dbReference>